<feature type="transmembrane region" description="Helical" evidence="1">
    <location>
        <begin position="42"/>
        <end position="59"/>
    </location>
</feature>
<accession>A0A1T4WPF5</accession>
<gene>
    <name evidence="4" type="ORF">SAMN02745702_02502</name>
</gene>
<reference evidence="4 5" key="1">
    <citation type="submission" date="2017-02" db="EMBL/GenBank/DDBJ databases">
        <authorList>
            <person name="Peterson S.W."/>
        </authorList>
    </citation>
    <scope>NUCLEOTIDE SEQUENCE [LARGE SCALE GENOMIC DNA]</scope>
    <source>
        <strain evidence="4 5">DSM 18034</strain>
    </source>
</reference>
<name>A0A1T4WPF5_9BACT</name>
<dbReference type="Proteomes" id="UP000189733">
    <property type="component" value="Unassembled WGS sequence"/>
</dbReference>
<dbReference type="Pfam" id="PF20581">
    <property type="entry name" value="DUF6785"/>
    <property type="match status" value="1"/>
</dbReference>
<dbReference type="EMBL" id="FUYA01000009">
    <property type="protein sequence ID" value="SKA79129.1"/>
    <property type="molecule type" value="Genomic_DNA"/>
</dbReference>
<evidence type="ECO:0000256" key="1">
    <source>
        <dbReference type="SAM" id="Phobius"/>
    </source>
</evidence>
<feature type="transmembrane region" description="Helical" evidence="1">
    <location>
        <begin position="163"/>
        <end position="184"/>
    </location>
</feature>
<protein>
    <submittedName>
        <fullName evidence="4">Uncharacterized protein</fullName>
    </submittedName>
</protein>
<dbReference type="InterPro" id="IPR046711">
    <property type="entry name" value="DUF6784"/>
</dbReference>
<sequence length="652" mass="72402">MTNKLRLRGLLFGLAFGILLCILTPWNAAVLGNTPFGGGHFPLAPFFLIAWLFFLSALGKRFTGRVLFSGIELLCIWLVCTIFTGIAYAGLTQTFFVNTTAPDFFSRDGFRWTQTLSELLPQGWRPANPDITETLYNGLPNGRSMGFMTLLSSIPWAQWSIPLLSWGSFILTIYLVLFCLARLLGHQWVTNERMNFPLLRVPQLMGEHLAEDTPEPWISNGFLLSGLALPLFLHALNGLHAYMPSVPEIQTLILAGDYFPKFGLFSGFHKLKLSIVLAFIGFAFFTPRQISFSLWFFFLWAGLLSGILSVAGLNAPESALGVTFGPEFSRPEQAQSIGAAIVFAFFILWLARRELLAIFTQFLPGHKDVQAPPLLAGLGFLLGLFLLTGWGIWFRLPPLTAIVLPLCAVILLLVVSRLICQGGLPYFILTVTPLDALIGCFGSSFLGQAGLAGSAVMQKVLFVDLRESLLPTLFHGEKIASGHPSARAMRLLLALIIPLAAILGLCIMLALCYKYGLRDMNADWAVRSTLAVHENIQRILDSPPAPNSWTIGFTIAGMCTMFVLILCYWRFPWWPLHPIGFLAAYDASMRILWFSLFLGWLCNHLCLHYGGAILFRRLRFFFAGLILGDFLMGGFWALIGIFFGPGYSIFPL</sequence>
<evidence type="ECO:0000259" key="3">
    <source>
        <dbReference type="Pfam" id="PF20581"/>
    </source>
</evidence>
<dbReference type="AlphaFoldDB" id="A0A1T4WPF5"/>
<keyword evidence="1" id="KW-1133">Transmembrane helix</keyword>
<keyword evidence="1" id="KW-0472">Membrane</keyword>
<feature type="transmembrane region" description="Helical" evidence="1">
    <location>
        <begin position="491"/>
        <end position="513"/>
    </location>
</feature>
<proteinExistence type="predicted"/>
<feature type="transmembrane region" description="Helical" evidence="1">
    <location>
        <begin position="591"/>
        <end position="615"/>
    </location>
</feature>
<dbReference type="InterPro" id="IPR046712">
    <property type="entry name" value="DUF6785"/>
</dbReference>
<feature type="transmembrane region" description="Helical" evidence="1">
    <location>
        <begin position="262"/>
        <end position="285"/>
    </location>
</feature>
<feature type="transmembrane region" description="Helical" evidence="1">
    <location>
        <begin position="222"/>
        <end position="242"/>
    </location>
</feature>
<organism evidence="4 5">
    <name type="scientific">Desulfobaculum bizertense DSM 18034</name>
    <dbReference type="NCBI Taxonomy" id="1121442"/>
    <lineage>
        <taxon>Bacteria</taxon>
        <taxon>Pseudomonadati</taxon>
        <taxon>Thermodesulfobacteriota</taxon>
        <taxon>Desulfovibrionia</taxon>
        <taxon>Desulfovibrionales</taxon>
        <taxon>Desulfovibrionaceae</taxon>
        <taxon>Desulfobaculum</taxon>
    </lineage>
</organism>
<evidence type="ECO:0000259" key="2">
    <source>
        <dbReference type="Pfam" id="PF20580"/>
    </source>
</evidence>
<feature type="transmembrane region" description="Helical" evidence="1">
    <location>
        <begin position="622"/>
        <end position="643"/>
    </location>
</feature>
<feature type="transmembrane region" description="Helical" evidence="1">
    <location>
        <begin position="548"/>
        <end position="571"/>
    </location>
</feature>
<evidence type="ECO:0000313" key="5">
    <source>
        <dbReference type="Proteomes" id="UP000189733"/>
    </source>
</evidence>
<feature type="transmembrane region" description="Helical" evidence="1">
    <location>
        <begin position="426"/>
        <end position="447"/>
    </location>
</feature>
<feature type="transmembrane region" description="Helical" evidence="1">
    <location>
        <begin position="372"/>
        <end position="393"/>
    </location>
</feature>
<feature type="transmembrane region" description="Helical" evidence="1">
    <location>
        <begin position="333"/>
        <end position="351"/>
    </location>
</feature>
<dbReference type="Pfam" id="PF20580">
    <property type="entry name" value="DUF6784"/>
    <property type="match status" value="1"/>
</dbReference>
<feature type="transmembrane region" description="Helical" evidence="1">
    <location>
        <begin position="399"/>
        <end position="419"/>
    </location>
</feature>
<feature type="domain" description="DUF6784" evidence="2">
    <location>
        <begin position="552"/>
        <end position="647"/>
    </location>
</feature>
<feature type="domain" description="DUF6785" evidence="3">
    <location>
        <begin position="6"/>
        <end position="516"/>
    </location>
</feature>
<dbReference type="STRING" id="1121442.SAMN02745702_02502"/>
<dbReference type="OrthoDB" id="5428060at2"/>
<feature type="transmembrane region" description="Helical" evidence="1">
    <location>
        <begin position="292"/>
        <end position="313"/>
    </location>
</feature>
<keyword evidence="1" id="KW-0812">Transmembrane</keyword>
<feature type="transmembrane region" description="Helical" evidence="1">
    <location>
        <begin position="71"/>
        <end position="91"/>
    </location>
</feature>
<evidence type="ECO:0000313" key="4">
    <source>
        <dbReference type="EMBL" id="SKA79129.1"/>
    </source>
</evidence>
<keyword evidence="5" id="KW-1185">Reference proteome</keyword>
<dbReference type="RefSeq" id="WP_078685783.1">
    <property type="nucleotide sequence ID" value="NZ_FUYA01000009.1"/>
</dbReference>